<dbReference type="WBParaSite" id="Minc3s05986g39136">
    <property type="protein sequence ID" value="Minc3s05986g39136"/>
    <property type="gene ID" value="Minc3s05986g39136"/>
</dbReference>
<sequence>MQQNFIFINFLQSFNLFQFFFFLISNAAVLFEESLNSGGNAGGVGSSVSAYEENFGGTTIKRHKALGKNANLSPYSSSGSAAQFPINERLQTFVHTFETLEQCAISCPRPCAMTVMEELEMMQRWICDPNARLENYNQHRLPKTDKNFPSSSRTERGGKDSNKNNFLQILNNQALLIIVPIILLIILSSLILIRRCGVKSTTSSNSNSL</sequence>
<organism evidence="3 4">
    <name type="scientific">Meloidogyne incognita</name>
    <name type="common">Southern root-knot nematode worm</name>
    <name type="synonym">Oxyuris incognita</name>
    <dbReference type="NCBI Taxonomy" id="6306"/>
    <lineage>
        <taxon>Eukaryota</taxon>
        <taxon>Metazoa</taxon>
        <taxon>Ecdysozoa</taxon>
        <taxon>Nematoda</taxon>
        <taxon>Chromadorea</taxon>
        <taxon>Rhabditida</taxon>
        <taxon>Tylenchina</taxon>
        <taxon>Tylenchomorpha</taxon>
        <taxon>Tylenchoidea</taxon>
        <taxon>Meloidogynidae</taxon>
        <taxon>Meloidogyninae</taxon>
        <taxon>Meloidogyne</taxon>
        <taxon>Meloidogyne incognita group</taxon>
    </lineage>
</organism>
<reference evidence="4" key="1">
    <citation type="submission" date="2022-11" db="UniProtKB">
        <authorList>
            <consortium name="WormBaseParasite"/>
        </authorList>
    </citation>
    <scope>IDENTIFICATION</scope>
</reference>
<name>A0A914NLS4_MELIC</name>
<evidence type="ECO:0000256" key="1">
    <source>
        <dbReference type="SAM" id="MobiDB-lite"/>
    </source>
</evidence>
<keyword evidence="2" id="KW-1133">Transmembrane helix</keyword>
<dbReference type="Proteomes" id="UP000887563">
    <property type="component" value="Unplaced"/>
</dbReference>
<dbReference type="AlphaFoldDB" id="A0A914NLS4"/>
<keyword evidence="2" id="KW-0472">Membrane</keyword>
<feature type="transmembrane region" description="Helical" evidence="2">
    <location>
        <begin position="174"/>
        <end position="193"/>
    </location>
</feature>
<feature type="transmembrane region" description="Helical" evidence="2">
    <location>
        <begin position="7"/>
        <end position="31"/>
    </location>
</feature>
<protein>
    <submittedName>
        <fullName evidence="4">Uncharacterized protein</fullName>
    </submittedName>
</protein>
<evidence type="ECO:0000313" key="4">
    <source>
        <dbReference type="WBParaSite" id="Minc3s05986g39136"/>
    </source>
</evidence>
<feature type="region of interest" description="Disordered" evidence="1">
    <location>
        <begin position="138"/>
        <end position="163"/>
    </location>
</feature>
<accession>A0A914NLS4</accession>
<proteinExistence type="predicted"/>
<keyword evidence="3" id="KW-1185">Reference proteome</keyword>
<evidence type="ECO:0000256" key="2">
    <source>
        <dbReference type="SAM" id="Phobius"/>
    </source>
</evidence>
<evidence type="ECO:0000313" key="3">
    <source>
        <dbReference type="Proteomes" id="UP000887563"/>
    </source>
</evidence>
<feature type="compositionally biased region" description="Basic and acidic residues" evidence="1">
    <location>
        <begin position="153"/>
        <end position="162"/>
    </location>
</feature>
<keyword evidence="2" id="KW-0812">Transmembrane</keyword>